<dbReference type="Gene3D" id="3.40.390.10">
    <property type="entry name" value="Collagenase (Catalytic Domain)"/>
    <property type="match status" value="1"/>
</dbReference>
<feature type="domain" description="Secretion system C-terminal sorting" evidence="1">
    <location>
        <begin position="746"/>
        <end position="822"/>
    </location>
</feature>
<dbReference type="NCBIfam" id="TIGR04183">
    <property type="entry name" value="Por_Secre_tail"/>
    <property type="match status" value="1"/>
</dbReference>
<organism evidence="2 3">
    <name type="scientific">Prolixibacter denitrificans</name>
    <dbReference type="NCBI Taxonomy" id="1541063"/>
    <lineage>
        <taxon>Bacteria</taxon>
        <taxon>Pseudomonadati</taxon>
        <taxon>Bacteroidota</taxon>
        <taxon>Bacteroidia</taxon>
        <taxon>Marinilabiliales</taxon>
        <taxon>Prolixibacteraceae</taxon>
        <taxon>Prolixibacter</taxon>
    </lineage>
</organism>
<dbReference type="AlphaFoldDB" id="A0A2P8CLB4"/>
<evidence type="ECO:0000259" key="1">
    <source>
        <dbReference type="Pfam" id="PF18962"/>
    </source>
</evidence>
<name>A0A2P8CLB4_9BACT</name>
<dbReference type="OrthoDB" id="614750at2"/>
<dbReference type="Pfam" id="PF18962">
    <property type="entry name" value="Por_Secre_tail"/>
    <property type="match status" value="1"/>
</dbReference>
<dbReference type="InterPro" id="IPR026444">
    <property type="entry name" value="Secre_tail"/>
</dbReference>
<proteinExistence type="predicted"/>
<protein>
    <submittedName>
        <fullName evidence="2">Putative secreted protein (Por secretion system target)</fullName>
    </submittedName>
</protein>
<evidence type="ECO:0000313" key="3">
    <source>
        <dbReference type="Proteomes" id="UP000240621"/>
    </source>
</evidence>
<dbReference type="GO" id="GO:0008237">
    <property type="term" value="F:metallopeptidase activity"/>
    <property type="evidence" value="ECO:0007669"/>
    <property type="project" value="InterPro"/>
</dbReference>
<dbReference type="InterPro" id="IPR024079">
    <property type="entry name" value="MetalloPept_cat_dom_sf"/>
</dbReference>
<accession>A0A2P8CLB4</accession>
<dbReference type="Proteomes" id="UP000240621">
    <property type="component" value="Unassembled WGS sequence"/>
</dbReference>
<comment type="caution">
    <text evidence="2">The sequence shown here is derived from an EMBL/GenBank/DDBJ whole genome shotgun (WGS) entry which is preliminary data.</text>
</comment>
<evidence type="ECO:0000313" key="2">
    <source>
        <dbReference type="EMBL" id="PSK85754.1"/>
    </source>
</evidence>
<dbReference type="SUPFAM" id="SSF55486">
    <property type="entry name" value="Metalloproteases ('zincins'), catalytic domain"/>
    <property type="match status" value="1"/>
</dbReference>
<dbReference type="RefSeq" id="WP_106540768.1">
    <property type="nucleotide sequence ID" value="NZ_BLAU01000001.1"/>
</dbReference>
<gene>
    <name evidence="2" type="ORF">CLV93_101725</name>
</gene>
<dbReference type="EMBL" id="PYGC01000001">
    <property type="protein sequence ID" value="PSK85754.1"/>
    <property type="molecule type" value="Genomic_DNA"/>
</dbReference>
<sequence length="824" mass="90671">MPRRLTLLIVLAFFLMLGNQAYSKNYNHSLPGRYALCYKSDSVRKSFVPPPNAFLKSATANSTFNLELIGFSQEAADAFRYAVSVWESVLDSPVPIRLKATWTSLDKGVLGSCGPASYYRDFNGALRENTYYPVALADKMSNQDILGSTSPDMVARFNSDNTDWYFGTDGNTPVDKYDFVSVVIHEIGHGLGIIGFASVTGLEGKIGDDTNLFPGIYDVYVQNLQGEQLVDTNYFANPSADLYSQFTGNALQFDSRLAREDYNGTNPRLYAPSTWNDGSSFYHLDDATYPAGSANALMTHALAYGEANHDPGPLLEGMLAEMGWKYTYIVHIPVSDYSQVPLGGVPVTAKVYGDYGIDTTSVALHYSFDNWQTETVDTMQSTGNPDEYSASITIPAMGTTTDYYIAVTDLRDRNFTKPVHAPNNYYSFYVGEDITPPTITHVPVKMVFSSADSVYIEATATDNIGVASVKVELMLNSSNAGTFDLPLVADSTYAANVPLPSGLTSNDVLEYRIVATDSSPNSNQSTSPAKNYYTVSIVSVLPAVTYYENDFNTATDDFSGTDFTVSKTSLFDNDALNSPHPYEGSGDKAPYINYITVLRSPVILNANTEIAFDEVVLVEPGADNASFGSADFYDYVVVEGSKDDGHTWNAIAPGWDSSSSGTWLTAYNQDIQNGNSLTEGSKDMFKRRVLNMTSSSDFVPGDTILVRFRLYSDPYAWAWGWCIDNLLIGDNVDVATVPLSPGDLRLYPNPVRDQMQLELDLEKPADSGNIVVYNYLGQRMYNRQVYPVDGRLTEQLDFSAYPPGMYLVNIEVGGQQISRKVIKR</sequence>
<reference evidence="2 3" key="1">
    <citation type="submission" date="2018-03" db="EMBL/GenBank/DDBJ databases">
        <title>Genomic Encyclopedia of Archaeal and Bacterial Type Strains, Phase II (KMG-II): from individual species to whole genera.</title>
        <authorList>
            <person name="Goeker M."/>
        </authorList>
    </citation>
    <scope>NUCLEOTIDE SEQUENCE [LARGE SCALE GENOMIC DNA]</scope>
    <source>
        <strain evidence="2 3">DSM 27267</strain>
    </source>
</reference>